<evidence type="ECO:0000313" key="11">
    <source>
        <dbReference type="EMBL" id="OUC43896.1"/>
    </source>
</evidence>
<dbReference type="Proteomes" id="UP000243006">
    <property type="component" value="Unassembled WGS sequence"/>
</dbReference>
<dbReference type="SUPFAM" id="SSF50249">
    <property type="entry name" value="Nucleic acid-binding proteins"/>
    <property type="match status" value="2"/>
</dbReference>
<dbReference type="PANTHER" id="PTHR47165:SF4">
    <property type="entry name" value="OS03G0429900 PROTEIN"/>
    <property type="match status" value="1"/>
</dbReference>
<dbReference type="CDD" id="cd04475">
    <property type="entry name" value="RPA1_DBD_B"/>
    <property type="match status" value="1"/>
</dbReference>
<comment type="subcellular location">
    <subcellularLocation>
        <location evidence="1">Nucleus</location>
    </subcellularLocation>
</comment>
<proteinExistence type="inferred from homology"/>
<dbReference type="GO" id="GO:0008270">
    <property type="term" value="F:zinc ion binding"/>
    <property type="evidence" value="ECO:0007669"/>
    <property type="project" value="UniProtKB-KW"/>
</dbReference>
<evidence type="ECO:0000256" key="2">
    <source>
        <dbReference type="ARBA" id="ARBA00005690"/>
    </source>
</evidence>
<evidence type="ECO:0000259" key="9">
    <source>
        <dbReference type="Pfam" id="PF08646"/>
    </source>
</evidence>
<gene>
    <name evidence="11" type="ORF">D917_09434</name>
</gene>
<keyword evidence="3" id="KW-0235">DNA replication</keyword>
<dbReference type="CDD" id="cd04476">
    <property type="entry name" value="RPA1_DBD_C"/>
    <property type="match status" value="1"/>
</dbReference>
<evidence type="ECO:0000256" key="1">
    <source>
        <dbReference type="ARBA" id="ARBA00004123"/>
    </source>
</evidence>
<dbReference type="InterPro" id="IPR031657">
    <property type="entry name" value="REPA_OB_2"/>
</dbReference>
<dbReference type="GO" id="GO:0006260">
    <property type="term" value="P:DNA replication"/>
    <property type="evidence" value="ECO:0007669"/>
    <property type="project" value="UniProtKB-KW"/>
</dbReference>
<dbReference type="FunFam" id="2.40.50.140:FF:000064">
    <property type="entry name" value="Replication protein A subunit"/>
    <property type="match status" value="1"/>
</dbReference>
<reference evidence="11 12" key="1">
    <citation type="submission" date="2015-04" db="EMBL/GenBank/DDBJ databases">
        <title>Draft genome of the roundworm Trichinella nativa.</title>
        <authorList>
            <person name="Mitreva M."/>
        </authorList>
    </citation>
    <scope>NUCLEOTIDE SEQUENCE [LARGE SCALE GENOMIC DNA]</scope>
    <source>
        <strain evidence="11 12">ISS45</strain>
    </source>
</reference>
<accession>A0A1Y3EJ54</accession>
<dbReference type="Gene3D" id="2.40.50.140">
    <property type="entry name" value="Nucleic acid-binding proteins"/>
    <property type="match status" value="2"/>
</dbReference>
<keyword evidence="6" id="KW-0862">Zinc</keyword>
<dbReference type="EMBL" id="LVZM01013942">
    <property type="protein sequence ID" value="OUC43896.1"/>
    <property type="molecule type" value="Genomic_DNA"/>
</dbReference>
<keyword evidence="7" id="KW-0238">DNA-binding</keyword>
<evidence type="ECO:0000259" key="10">
    <source>
        <dbReference type="Pfam" id="PF16900"/>
    </source>
</evidence>
<dbReference type="PANTHER" id="PTHR47165">
    <property type="entry name" value="OS03G0429900 PROTEIN"/>
    <property type="match status" value="1"/>
</dbReference>
<protein>
    <submittedName>
        <fullName evidence="11">Replication factor-A domain protein</fullName>
    </submittedName>
</protein>
<dbReference type="InterPro" id="IPR013955">
    <property type="entry name" value="Rep_factor-A_C"/>
</dbReference>
<comment type="caution">
    <text evidence="11">The sequence shown here is derived from an EMBL/GenBank/DDBJ whole genome shotgun (WGS) entry which is preliminary data.</text>
</comment>
<evidence type="ECO:0000313" key="12">
    <source>
        <dbReference type="Proteomes" id="UP000243006"/>
    </source>
</evidence>
<keyword evidence="4" id="KW-0479">Metal-binding</keyword>
<dbReference type="Pfam" id="PF16900">
    <property type="entry name" value="REPA_OB_2"/>
    <property type="match status" value="1"/>
</dbReference>
<dbReference type="InterPro" id="IPR047192">
    <property type="entry name" value="Euk_RPA1_DBD_C"/>
</dbReference>
<feature type="domain" description="Replication protein A OB" evidence="10">
    <location>
        <begin position="1"/>
        <end position="84"/>
    </location>
</feature>
<keyword evidence="8" id="KW-0539">Nucleus</keyword>
<dbReference type="GO" id="GO:0005634">
    <property type="term" value="C:nucleus"/>
    <property type="evidence" value="ECO:0007669"/>
    <property type="project" value="UniProtKB-SubCell"/>
</dbReference>
<dbReference type="Pfam" id="PF08646">
    <property type="entry name" value="Rep_fac-A_C"/>
    <property type="match status" value="1"/>
</dbReference>
<organism evidence="11 12">
    <name type="scientific">Trichinella nativa</name>
    <dbReference type="NCBI Taxonomy" id="6335"/>
    <lineage>
        <taxon>Eukaryota</taxon>
        <taxon>Metazoa</taxon>
        <taxon>Ecdysozoa</taxon>
        <taxon>Nematoda</taxon>
        <taxon>Enoplea</taxon>
        <taxon>Dorylaimia</taxon>
        <taxon>Trichinellida</taxon>
        <taxon>Trichinellidae</taxon>
        <taxon>Trichinella</taxon>
    </lineage>
</organism>
<evidence type="ECO:0000256" key="3">
    <source>
        <dbReference type="ARBA" id="ARBA00022705"/>
    </source>
</evidence>
<evidence type="ECO:0000256" key="8">
    <source>
        <dbReference type="ARBA" id="ARBA00023242"/>
    </source>
</evidence>
<name>A0A1Y3EJ54_9BILA</name>
<evidence type="ECO:0000256" key="6">
    <source>
        <dbReference type="ARBA" id="ARBA00022833"/>
    </source>
</evidence>
<dbReference type="InterPro" id="IPR012340">
    <property type="entry name" value="NA-bd_OB-fold"/>
</dbReference>
<evidence type="ECO:0000256" key="7">
    <source>
        <dbReference type="ARBA" id="ARBA00023125"/>
    </source>
</evidence>
<feature type="non-terminal residue" evidence="11">
    <location>
        <position position="1"/>
    </location>
</feature>
<comment type="similarity">
    <text evidence="2">Belongs to the replication factor A protein 1 family.</text>
</comment>
<dbReference type="GO" id="GO:0003677">
    <property type="term" value="F:DNA binding"/>
    <property type="evidence" value="ECO:0007669"/>
    <property type="project" value="UniProtKB-KW"/>
</dbReference>
<evidence type="ECO:0000256" key="5">
    <source>
        <dbReference type="ARBA" id="ARBA00022771"/>
    </source>
</evidence>
<keyword evidence="5" id="KW-0863">Zinc-finger</keyword>
<evidence type="ECO:0000256" key="4">
    <source>
        <dbReference type="ARBA" id="ARBA00022723"/>
    </source>
</evidence>
<dbReference type="AlphaFoldDB" id="A0A1Y3EJ54"/>
<sequence>LGVVEKIGELEHKVARASQRELLKRDLFLIDDTKTAITLTLWGNEAENFKQHGHPIIAVKGVRISDFGGGVSLSTVGDGQIHVDPDIPEAHKLRGWFEKQDALEIGQNLSTFSGDSSSSSNLYKNLVPVALADPNRKTEAVGDNAEYFNVSGSVMYISRENCMYPACPSPDCNKKIADLNTGLYRCEKCNKDFPSFKWRLLLSVHTAEKLLNCDVDRLVNLREQDVDSYDAVFDNVLLKSFIFRLRAKQEIYNVSTKIKFHF</sequence>
<feature type="domain" description="Replication factor A C-terminal" evidence="9">
    <location>
        <begin position="147"/>
        <end position="260"/>
    </location>
</feature>